<dbReference type="GO" id="GO:0005771">
    <property type="term" value="C:multivesicular body"/>
    <property type="evidence" value="ECO:0007669"/>
    <property type="project" value="TreeGrafter"/>
</dbReference>
<evidence type="ECO:0000256" key="3">
    <source>
        <dbReference type="ARBA" id="ARBA00007895"/>
    </source>
</evidence>
<feature type="compositionally biased region" description="Low complexity" evidence="9">
    <location>
        <begin position="291"/>
        <end position="330"/>
    </location>
</feature>
<dbReference type="Gene3D" id="1.20.5.420">
    <property type="entry name" value="Immunoglobulin FC, subunit C"/>
    <property type="match status" value="1"/>
</dbReference>
<reference evidence="12 13" key="1">
    <citation type="submission" date="2016-08" db="EMBL/GenBank/DDBJ databases">
        <title>A Parts List for Fungal Cellulosomes Revealed by Comparative Genomics.</title>
        <authorList>
            <consortium name="DOE Joint Genome Institute"/>
            <person name="Haitjema C.H."/>
            <person name="Gilmore S.P."/>
            <person name="Henske J.K."/>
            <person name="Solomon K.V."/>
            <person name="De Groot R."/>
            <person name="Kuo A."/>
            <person name="Mondo S.J."/>
            <person name="Salamov A.A."/>
            <person name="Labutti K."/>
            <person name="Zhao Z."/>
            <person name="Chiniquy J."/>
            <person name="Barry K."/>
            <person name="Brewer H.M."/>
            <person name="Purvine S.O."/>
            <person name="Wright A.T."/>
            <person name="Boxma B."/>
            <person name="Van Alen T."/>
            <person name="Hackstein J.H."/>
            <person name="Baker S.E."/>
            <person name="Grigoriev I.V."/>
            <person name="O'Malley M.A."/>
        </authorList>
    </citation>
    <scope>NUCLEOTIDE SEQUENCE [LARGE SCALE GENOMIC DNA]</scope>
    <source>
        <strain evidence="12 13">G1</strain>
    </source>
</reference>
<organism evidence="12 13">
    <name type="scientific">Neocallimastix californiae</name>
    <dbReference type="NCBI Taxonomy" id="1754190"/>
    <lineage>
        <taxon>Eukaryota</taxon>
        <taxon>Fungi</taxon>
        <taxon>Fungi incertae sedis</taxon>
        <taxon>Chytridiomycota</taxon>
        <taxon>Chytridiomycota incertae sedis</taxon>
        <taxon>Neocallimastigomycetes</taxon>
        <taxon>Neocallimastigales</taxon>
        <taxon>Neocallimastigaceae</taxon>
        <taxon>Neocallimastix</taxon>
    </lineage>
</organism>
<dbReference type="InterPro" id="IPR039431">
    <property type="entry name" value="Vta1/CALS_N"/>
</dbReference>
<dbReference type="OrthoDB" id="391137at2759"/>
<feature type="region of interest" description="Disordered" evidence="9">
    <location>
        <begin position="291"/>
        <end position="434"/>
    </location>
</feature>
<dbReference type="AlphaFoldDB" id="A0A1Y2CEE1"/>
<keyword evidence="5" id="KW-0963">Cytoplasm</keyword>
<evidence type="ECO:0000256" key="5">
    <source>
        <dbReference type="ARBA" id="ARBA00022490"/>
    </source>
</evidence>
<evidence type="ECO:0000256" key="7">
    <source>
        <dbReference type="ARBA" id="ARBA00022927"/>
    </source>
</evidence>
<evidence type="ECO:0000313" key="12">
    <source>
        <dbReference type="EMBL" id="ORY45409.1"/>
    </source>
</evidence>
<dbReference type="PANTHER" id="PTHR46009">
    <property type="entry name" value="VACUOLAR PROTEIN SORTING-ASSOCIATED PROTEIN VTA1 HOMOLOG"/>
    <property type="match status" value="1"/>
</dbReference>
<feature type="compositionally biased region" description="Low complexity" evidence="9">
    <location>
        <begin position="357"/>
        <end position="406"/>
    </location>
</feature>
<dbReference type="EMBL" id="MCOG01000111">
    <property type="protein sequence ID" value="ORY45409.1"/>
    <property type="molecule type" value="Genomic_DNA"/>
</dbReference>
<dbReference type="GO" id="GO:0015031">
    <property type="term" value="P:protein transport"/>
    <property type="evidence" value="ECO:0007669"/>
    <property type="project" value="UniProtKB-KW"/>
</dbReference>
<evidence type="ECO:0000256" key="6">
    <source>
        <dbReference type="ARBA" id="ARBA00022753"/>
    </source>
</evidence>
<sequence length="487" mass="54672">MVLGNPPAELKVITPFVQRAKELTKIYPLISYYCLLQAANDGIKANVKTKECHNYLKELFDELELRKQNLSTEGSINSEENMTKAKLQITNLALNSFKKADDEDRSGNATKKTARTFHASSTFFEVLQCFGDLDEEIEKKIKYAKWKAADIMKAIREGRTPTPGSPSNGKNELNDDDLPTSSNEGINLNNNNMNGNMNDLNNNFGNMNINNNSNNYNTGGMQNNDPTTYNMSSMQNNDPTNYNMGGMQNNNLTNYNLPQVPKPQFNNDNDELNSLMNEMSPTNPSMNNNYNNNYPNNMNNYNQNYNNNNNSPMYSSNQQNNGYPNNNNNNAPMLPPRPQGGFDESMFPSTPTNGPGSNSNFSSIDSMNSMNNINNMNNMGSNYNNNKQSQSPYNNHNSSNNNIPNLPTVPKNTFKEDPFASSNSIDDDSYSDDEVDYPYDPAVLMDAQKHSRFAISALQYDDVQTAIKNLKIALSLLEPYQNIQGHK</sequence>
<comment type="caution">
    <text evidence="12">The sequence shown here is derived from an EMBL/GenBank/DDBJ whole genome shotgun (WGS) entry which is preliminary data.</text>
</comment>
<gene>
    <name evidence="12" type="ORF">LY90DRAFT_671531</name>
</gene>
<keyword evidence="7" id="KW-0653">Protein transport</keyword>
<dbReference type="InterPro" id="IPR041212">
    <property type="entry name" value="Vta1_C"/>
</dbReference>
<protein>
    <submittedName>
        <fullName evidence="12">DUF605-domain-containing protein</fullName>
    </submittedName>
</protein>
<evidence type="ECO:0000256" key="2">
    <source>
        <dbReference type="ARBA" id="ARBA00004496"/>
    </source>
</evidence>
<dbReference type="Pfam" id="PF04652">
    <property type="entry name" value="Vta1"/>
    <property type="match status" value="1"/>
</dbReference>
<dbReference type="Pfam" id="PF18097">
    <property type="entry name" value="Vta1_C"/>
    <property type="match status" value="1"/>
</dbReference>
<evidence type="ECO:0000256" key="4">
    <source>
        <dbReference type="ARBA" id="ARBA00022448"/>
    </source>
</evidence>
<dbReference type="PANTHER" id="PTHR46009:SF1">
    <property type="entry name" value="VACUOLAR PROTEIN SORTING-ASSOCIATED PROTEIN VTA1 HOMOLOG"/>
    <property type="match status" value="1"/>
</dbReference>
<comment type="subcellular location">
    <subcellularLocation>
        <location evidence="2">Cytoplasm</location>
    </subcellularLocation>
    <subcellularLocation>
        <location evidence="1">Endosome membrane</location>
        <topology evidence="1">Peripheral membrane protein</topology>
    </subcellularLocation>
</comment>
<evidence type="ECO:0000259" key="10">
    <source>
        <dbReference type="Pfam" id="PF04652"/>
    </source>
</evidence>
<feature type="compositionally biased region" description="Acidic residues" evidence="9">
    <location>
        <begin position="425"/>
        <end position="434"/>
    </location>
</feature>
<keyword evidence="6" id="KW-0967">Endosome</keyword>
<dbReference type="GO" id="GO:0010008">
    <property type="term" value="C:endosome membrane"/>
    <property type="evidence" value="ECO:0007669"/>
    <property type="project" value="UniProtKB-SubCell"/>
</dbReference>
<evidence type="ECO:0000256" key="1">
    <source>
        <dbReference type="ARBA" id="ARBA00004481"/>
    </source>
</evidence>
<dbReference type="STRING" id="1754190.A0A1Y2CEE1"/>
<feature type="region of interest" description="Disordered" evidence="9">
    <location>
        <begin position="157"/>
        <end position="183"/>
    </location>
</feature>
<dbReference type="InterPro" id="IPR044538">
    <property type="entry name" value="Vta1-like"/>
</dbReference>
<dbReference type="Gene3D" id="1.25.40.270">
    <property type="entry name" value="Vacuolar protein sorting-associated protein vta1"/>
    <property type="match status" value="1"/>
</dbReference>
<feature type="domain" description="Vta1 C-terminal" evidence="11">
    <location>
        <begin position="445"/>
        <end position="478"/>
    </location>
</feature>
<keyword evidence="8" id="KW-0472">Membrane</keyword>
<dbReference type="GO" id="GO:0032511">
    <property type="term" value="P:late endosome to vacuole transport via multivesicular body sorting pathway"/>
    <property type="evidence" value="ECO:0007669"/>
    <property type="project" value="InterPro"/>
</dbReference>
<dbReference type="InterPro" id="IPR023175">
    <property type="entry name" value="Vta1/CALS_N_sf"/>
</dbReference>
<feature type="domain" description="Vta1/callose synthase N-terminal" evidence="10">
    <location>
        <begin position="13"/>
        <end position="157"/>
    </location>
</feature>
<name>A0A1Y2CEE1_9FUNG</name>
<dbReference type="Proteomes" id="UP000193920">
    <property type="component" value="Unassembled WGS sequence"/>
</dbReference>
<proteinExistence type="inferred from homology"/>
<keyword evidence="13" id="KW-1185">Reference proteome</keyword>
<evidence type="ECO:0000256" key="9">
    <source>
        <dbReference type="SAM" id="MobiDB-lite"/>
    </source>
</evidence>
<accession>A0A1Y2CEE1</accession>
<evidence type="ECO:0000259" key="11">
    <source>
        <dbReference type="Pfam" id="PF18097"/>
    </source>
</evidence>
<keyword evidence="4" id="KW-0813">Transport</keyword>
<evidence type="ECO:0000256" key="8">
    <source>
        <dbReference type="ARBA" id="ARBA00023136"/>
    </source>
</evidence>
<comment type="similarity">
    <text evidence="3">Belongs to the VTA1 family.</text>
</comment>
<feature type="compositionally biased region" description="Polar residues" evidence="9">
    <location>
        <begin position="347"/>
        <end position="356"/>
    </location>
</feature>
<evidence type="ECO:0000313" key="13">
    <source>
        <dbReference type="Proteomes" id="UP000193920"/>
    </source>
</evidence>